<proteinExistence type="predicted"/>
<organism evidence="2 3">
    <name type="scientific">Stomoxys calcitrans</name>
    <name type="common">Stable fly</name>
    <name type="synonym">Conops calcitrans</name>
    <dbReference type="NCBI Taxonomy" id="35570"/>
    <lineage>
        <taxon>Eukaryota</taxon>
        <taxon>Metazoa</taxon>
        <taxon>Ecdysozoa</taxon>
        <taxon>Arthropoda</taxon>
        <taxon>Hexapoda</taxon>
        <taxon>Insecta</taxon>
        <taxon>Pterygota</taxon>
        <taxon>Neoptera</taxon>
        <taxon>Endopterygota</taxon>
        <taxon>Diptera</taxon>
        <taxon>Brachycera</taxon>
        <taxon>Muscomorpha</taxon>
        <taxon>Muscoidea</taxon>
        <taxon>Muscidae</taxon>
        <taxon>Stomoxys</taxon>
    </lineage>
</organism>
<sequence>MVCIVCKKKVAGDCFTLALESLKEHYTYYRNSFTQRDAELDKFKERNEQLNKALQLLQNEQQRRPSKKFRAHQEDSSDKHLQSAQNKNLNQNITGGLSDISLTDDETYASASHLNMALNSEQLFETSLISPAKPEASITSALELVISPRSKAAPIRRLKEKENMRLSKAKSLETSKSENYEKESSSQTNKSWAMTLLRPTTSVATSSKRMASKVGVNKKPEKKINLSLKKANPSKMKQSILQFDNCKDASLIEIFFSRYAANIHCMLSNKI</sequence>
<dbReference type="VEuPathDB" id="VectorBase:SCAU005750"/>
<dbReference type="AlphaFoldDB" id="A0A1I8P8C0"/>
<dbReference type="Proteomes" id="UP000095300">
    <property type="component" value="Unassembled WGS sequence"/>
</dbReference>
<feature type="region of interest" description="Disordered" evidence="1">
    <location>
        <begin position="161"/>
        <end position="190"/>
    </location>
</feature>
<accession>A0A1I8P8C0</accession>
<feature type="region of interest" description="Disordered" evidence="1">
    <location>
        <begin position="61"/>
        <end position="92"/>
    </location>
</feature>
<keyword evidence="3" id="KW-1185">Reference proteome</keyword>
<feature type="compositionally biased region" description="Polar residues" evidence="1">
    <location>
        <begin position="82"/>
        <end position="92"/>
    </location>
</feature>
<feature type="compositionally biased region" description="Basic and acidic residues" evidence="1">
    <location>
        <begin position="161"/>
        <end position="184"/>
    </location>
</feature>
<evidence type="ECO:0000256" key="1">
    <source>
        <dbReference type="SAM" id="MobiDB-lite"/>
    </source>
</evidence>
<reference evidence="2" key="1">
    <citation type="submission" date="2020-05" db="UniProtKB">
        <authorList>
            <consortium name="EnsemblMetazoa"/>
        </authorList>
    </citation>
    <scope>IDENTIFICATION</scope>
    <source>
        <strain evidence="2">USDA</strain>
    </source>
</reference>
<evidence type="ECO:0000313" key="2">
    <source>
        <dbReference type="EnsemblMetazoa" id="SCAU005750-PC"/>
    </source>
</evidence>
<protein>
    <submittedName>
        <fullName evidence="2">Uncharacterized protein</fullName>
    </submittedName>
</protein>
<dbReference type="EnsemblMetazoa" id="SCAU005750-RC">
    <property type="protein sequence ID" value="SCAU005750-PC"/>
    <property type="gene ID" value="SCAU005750"/>
</dbReference>
<feature type="compositionally biased region" description="Basic and acidic residues" evidence="1">
    <location>
        <begin position="71"/>
        <end position="81"/>
    </location>
</feature>
<evidence type="ECO:0000313" key="3">
    <source>
        <dbReference type="Proteomes" id="UP000095300"/>
    </source>
</evidence>
<name>A0A1I8P8C0_STOCA</name>
<gene>
    <name evidence="2" type="primary">106094666</name>
</gene>